<name>A0A1C7P750_9HYPH</name>
<keyword evidence="1" id="KW-0472">Membrane</keyword>
<dbReference type="InterPro" id="IPR050879">
    <property type="entry name" value="Acyltransferase_3"/>
</dbReference>
<proteinExistence type="predicted"/>
<dbReference type="PANTHER" id="PTHR23028:SF53">
    <property type="entry name" value="ACYL_TRANSF_3 DOMAIN-CONTAINING PROTEIN"/>
    <property type="match status" value="1"/>
</dbReference>
<feature type="transmembrane region" description="Helical" evidence="1">
    <location>
        <begin position="167"/>
        <end position="188"/>
    </location>
</feature>
<feature type="transmembrane region" description="Helical" evidence="1">
    <location>
        <begin position="225"/>
        <end position="243"/>
    </location>
</feature>
<evidence type="ECO:0000313" key="4">
    <source>
        <dbReference type="Proteomes" id="UP000093111"/>
    </source>
</evidence>
<dbReference type="Proteomes" id="UP000093111">
    <property type="component" value="Unassembled WGS sequence"/>
</dbReference>
<sequence length="367" mass="41263">MHFRIFESWRLLAAILVMAYHFLRFGSGDPLQYDVSHVLERLLPLMDMFFMISGFLILLRYGDKLKDWASYKSFIVRRLARFYPLYLVTLAFFIAVGVALHFGLVASTVPERYDFGILPQNILLLQAWGTTAELSFNYVSWSLSAEWFCYLLLPVYIFVIRRAGVKGLALLALASVVLLEVATKAGAIPFDSWLKADTWGAYRAFADFAIGGVVMMLARESKLQLRSHALAWGLFALALAGMLMLWPSYLLVGLLALAMFAAAVVERNNPDGARFLAVLSPAGRVSFGIYLWHPVVETVLLAVVWRHGIAPLGIVSFYQFMIVPMIATVLVAIASDRYFEKPVSDWINRLFGWDRRSHKAQTEGSAA</sequence>
<feature type="domain" description="Acyltransferase 3" evidence="2">
    <location>
        <begin position="8"/>
        <end position="330"/>
    </location>
</feature>
<keyword evidence="1" id="KW-0812">Transmembrane</keyword>
<dbReference type="OrthoDB" id="9796461at2"/>
<keyword evidence="1" id="KW-1133">Transmembrane helix</keyword>
<feature type="transmembrane region" description="Helical" evidence="1">
    <location>
        <begin position="44"/>
        <end position="62"/>
    </location>
</feature>
<evidence type="ECO:0000256" key="1">
    <source>
        <dbReference type="SAM" id="Phobius"/>
    </source>
</evidence>
<organism evidence="3 4">
    <name type="scientific">Pararhizobium polonicum</name>
    <dbReference type="NCBI Taxonomy" id="1612624"/>
    <lineage>
        <taxon>Bacteria</taxon>
        <taxon>Pseudomonadati</taxon>
        <taxon>Pseudomonadota</taxon>
        <taxon>Alphaproteobacteria</taxon>
        <taxon>Hyphomicrobiales</taxon>
        <taxon>Rhizobiaceae</taxon>
        <taxon>Rhizobium/Agrobacterium group</taxon>
        <taxon>Pararhizobium</taxon>
    </lineage>
</organism>
<dbReference type="STRING" id="1612624.ADU59_05310"/>
<dbReference type="PANTHER" id="PTHR23028">
    <property type="entry name" value="ACETYLTRANSFERASE"/>
    <property type="match status" value="1"/>
</dbReference>
<comment type="caution">
    <text evidence="3">The sequence shown here is derived from an EMBL/GenBank/DDBJ whole genome shotgun (WGS) entry which is preliminary data.</text>
</comment>
<keyword evidence="4" id="KW-1185">Reference proteome</keyword>
<feature type="transmembrane region" description="Helical" evidence="1">
    <location>
        <begin position="312"/>
        <end position="334"/>
    </location>
</feature>
<accession>A0A1C7P750</accession>
<dbReference type="EMBL" id="LGLV01000004">
    <property type="protein sequence ID" value="OBZ97102.1"/>
    <property type="molecule type" value="Genomic_DNA"/>
</dbReference>
<dbReference type="GO" id="GO:0016020">
    <property type="term" value="C:membrane"/>
    <property type="evidence" value="ECO:0007669"/>
    <property type="project" value="TreeGrafter"/>
</dbReference>
<protein>
    <recommendedName>
        <fullName evidence="2">Acyltransferase 3 domain-containing protein</fullName>
    </recommendedName>
</protein>
<gene>
    <name evidence="3" type="ORF">ADU59_05310</name>
</gene>
<dbReference type="RefSeq" id="WP_068952333.1">
    <property type="nucleotide sequence ID" value="NZ_LGLV01000004.1"/>
</dbReference>
<feature type="transmembrane region" description="Helical" evidence="1">
    <location>
        <begin position="200"/>
        <end position="218"/>
    </location>
</feature>
<feature type="transmembrane region" description="Helical" evidence="1">
    <location>
        <begin position="138"/>
        <end position="160"/>
    </location>
</feature>
<evidence type="ECO:0000259" key="2">
    <source>
        <dbReference type="Pfam" id="PF01757"/>
    </source>
</evidence>
<dbReference type="Pfam" id="PF01757">
    <property type="entry name" value="Acyl_transf_3"/>
    <property type="match status" value="1"/>
</dbReference>
<dbReference type="GO" id="GO:0000271">
    <property type="term" value="P:polysaccharide biosynthetic process"/>
    <property type="evidence" value="ECO:0007669"/>
    <property type="project" value="TreeGrafter"/>
</dbReference>
<evidence type="ECO:0000313" key="3">
    <source>
        <dbReference type="EMBL" id="OBZ97102.1"/>
    </source>
</evidence>
<dbReference type="PATRIC" id="fig|1612624.7.peg.1108"/>
<feature type="transmembrane region" description="Helical" evidence="1">
    <location>
        <begin position="83"/>
        <end position="104"/>
    </location>
</feature>
<dbReference type="GO" id="GO:0016747">
    <property type="term" value="F:acyltransferase activity, transferring groups other than amino-acyl groups"/>
    <property type="evidence" value="ECO:0007669"/>
    <property type="project" value="InterPro"/>
</dbReference>
<reference evidence="3 4" key="1">
    <citation type="journal article" date="2016" name="Syst. Appl. Microbiol.">
        <title>Pararhizobium polonicum sp. nov. isolated from tumors on stone fruit rootstocks.</title>
        <authorList>
            <person name="Pulawska J."/>
            <person name="Kuzmanovic N."/>
            <person name="Willems A."/>
            <person name="Pothier J.F."/>
        </authorList>
    </citation>
    <scope>NUCLEOTIDE SEQUENCE [LARGE SCALE GENOMIC DNA]</scope>
    <source>
        <strain evidence="3 4">F5.1</strain>
    </source>
</reference>
<dbReference type="InterPro" id="IPR002656">
    <property type="entry name" value="Acyl_transf_3_dom"/>
</dbReference>
<dbReference type="AlphaFoldDB" id="A0A1C7P750"/>